<dbReference type="InterPro" id="IPR006664">
    <property type="entry name" value="OMP_bac"/>
</dbReference>
<proteinExistence type="predicted"/>
<comment type="caution">
    <text evidence="7">The sequence shown here is derived from an EMBL/GenBank/DDBJ whole genome shotgun (WGS) entry which is preliminary data.</text>
</comment>
<dbReference type="Gene3D" id="3.40.190.10">
    <property type="entry name" value="Periplasmic binding protein-like II"/>
    <property type="match status" value="1"/>
</dbReference>
<dbReference type="PROSITE" id="PS51123">
    <property type="entry name" value="OMPA_2"/>
    <property type="match status" value="1"/>
</dbReference>
<dbReference type="CDD" id="cd07185">
    <property type="entry name" value="OmpA_C-like"/>
    <property type="match status" value="1"/>
</dbReference>
<sequence length="608" mass="65773">MRLTSTGQKTVRVLGGLVVVLLIGLGLRYMAKNGFGKKILSSFVPDKVEGLDAATEKSQSNAAFAGLPSDKPAALPGAPEVRVNFWAWNSQMGCMLANGGPVTTEGSLMAKQGVKVFISRQDDNSQLMAQLTKLAAGMHAGQAQPRDGIHFIGIMGDGAGAFLSALNSQLTASFGPEYRAEVVGSCGYSRGEDKLMGPQKWRDNPQSMRGALVAGVLRDGDWNIAQRFMGDNNIPNNPDERTWDADAVNWVNTSSYTDAAEKYVSNYCEDRPVVAKGKRTGETKRVCVDGIVTWTPADVTAARERGGIVSVVSTKEYSSQMPHVLIGIHKWNQDNRATVEKVLQAFLEGGDQVLAHPQALTRAAEISQEIYQESGADAAYWERYYKGVTEPDKQGLQVELGGSKANNLADNLQLFGLASGTTPETSRMRATYTVFGKLVTQQYPDLVPSIPAYDSVFDVSYLRAISQRVSSSGATGGQAETTSYGSASTPVTRVVGRRNYQITFRTGSADVTPETEKQLQELFDVLSINSLAVEVHGHTDNVGDATANQQLSEDRAMAVKQWLERRSASTFPQGRLRVFAHGSTQPVESNRTETGRAANRRVEIVIGS</sequence>
<dbReference type="Pfam" id="PF00691">
    <property type="entry name" value="OmpA"/>
    <property type="match status" value="1"/>
</dbReference>
<dbReference type="Gene3D" id="3.30.1330.60">
    <property type="entry name" value="OmpA-like domain"/>
    <property type="match status" value="1"/>
</dbReference>
<keyword evidence="3" id="KW-0998">Cell outer membrane</keyword>
<feature type="transmembrane region" description="Helical" evidence="5">
    <location>
        <begin position="12"/>
        <end position="31"/>
    </location>
</feature>
<protein>
    <submittedName>
        <fullName evidence="7">Outer membrane protein OmpA-like peptidoglycan-associated protein</fullName>
    </submittedName>
</protein>
<dbReference type="InterPro" id="IPR006665">
    <property type="entry name" value="OmpA-like"/>
</dbReference>
<dbReference type="PRINTS" id="PR01021">
    <property type="entry name" value="OMPADOMAIN"/>
</dbReference>
<dbReference type="AlphaFoldDB" id="A0A841GY72"/>
<dbReference type="EMBL" id="JACHIA010000005">
    <property type="protein sequence ID" value="MBB6070721.1"/>
    <property type="molecule type" value="Genomic_DNA"/>
</dbReference>
<dbReference type="InterPro" id="IPR050330">
    <property type="entry name" value="Bact_OuterMem_StrucFunc"/>
</dbReference>
<keyword evidence="2 4" id="KW-0472">Membrane</keyword>
<dbReference type="RefSeq" id="WP_170034615.1">
    <property type="nucleotide sequence ID" value="NZ_JABDTL010000001.1"/>
</dbReference>
<evidence type="ECO:0000256" key="2">
    <source>
        <dbReference type="ARBA" id="ARBA00023136"/>
    </source>
</evidence>
<evidence type="ECO:0000313" key="7">
    <source>
        <dbReference type="EMBL" id="MBB6070721.1"/>
    </source>
</evidence>
<evidence type="ECO:0000256" key="4">
    <source>
        <dbReference type="PROSITE-ProRule" id="PRU00473"/>
    </source>
</evidence>
<evidence type="ECO:0000313" key="8">
    <source>
        <dbReference type="Proteomes" id="UP000582837"/>
    </source>
</evidence>
<name>A0A841GY72_9BACT</name>
<comment type="subcellular location">
    <subcellularLocation>
        <location evidence="1">Cell outer membrane</location>
    </subcellularLocation>
</comment>
<keyword evidence="8" id="KW-1185">Reference proteome</keyword>
<evidence type="ECO:0000256" key="1">
    <source>
        <dbReference type="ARBA" id="ARBA00004442"/>
    </source>
</evidence>
<dbReference type="GO" id="GO:0009279">
    <property type="term" value="C:cell outer membrane"/>
    <property type="evidence" value="ECO:0007669"/>
    <property type="project" value="UniProtKB-SubCell"/>
</dbReference>
<organism evidence="7 8">
    <name type="scientific">Longimicrobium terrae</name>
    <dbReference type="NCBI Taxonomy" id="1639882"/>
    <lineage>
        <taxon>Bacteria</taxon>
        <taxon>Pseudomonadati</taxon>
        <taxon>Gemmatimonadota</taxon>
        <taxon>Longimicrobiia</taxon>
        <taxon>Longimicrobiales</taxon>
        <taxon>Longimicrobiaceae</taxon>
        <taxon>Longimicrobium</taxon>
    </lineage>
</organism>
<dbReference type="PANTHER" id="PTHR30329:SF21">
    <property type="entry name" value="LIPOPROTEIN YIAD-RELATED"/>
    <property type="match status" value="1"/>
</dbReference>
<evidence type="ECO:0000256" key="5">
    <source>
        <dbReference type="SAM" id="Phobius"/>
    </source>
</evidence>
<keyword evidence="5" id="KW-0812">Transmembrane</keyword>
<evidence type="ECO:0000259" key="6">
    <source>
        <dbReference type="PROSITE" id="PS51123"/>
    </source>
</evidence>
<reference evidence="7 8" key="1">
    <citation type="submission" date="2020-08" db="EMBL/GenBank/DDBJ databases">
        <title>Genomic Encyclopedia of Type Strains, Phase IV (KMG-IV): sequencing the most valuable type-strain genomes for metagenomic binning, comparative biology and taxonomic classification.</title>
        <authorList>
            <person name="Goeker M."/>
        </authorList>
    </citation>
    <scope>NUCLEOTIDE SEQUENCE [LARGE SCALE GENOMIC DNA]</scope>
    <source>
        <strain evidence="7 8">DSM 29007</strain>
    </source>
</reference>
<accession>A0A841GY72</accession>
<dbReference type="PANTHER" id="PTHR30329">
    <property type="entry name" value="STATOR ELEMENT OF FLAGELLAR MOTOR COMPLEX"/>
    <property type="match status" value="1"/>
</dbReference>
<feature type="domain" description="OmpA-like" evidence="6">
    <location>
        <begin position="491"/>
        <end position="608"/>
    </location>
</feature>
<evidence type="ECO:0000256" key="3">
    <source>
        <dbReference type="ARBA" id="ARBA00023237"/>
    </source>
</evidence>
<dbReference type="SUPFAM" id="SSF103088">
    <property type="entry name" value="OmpA-like"/>
    <property type="match status" value="1"/>
</dbReference>
<dbReference type="Proteomes" id="UP000582837">
    <property type="component" value="Unassembled WGS sequence"/>
</dbReference>
<keyword evidence="5" id="KW-1133">Transmembrane helix</keyword>
<gene>
    <name evidence="7" type="ORF">HNQ61_002342</name>
</gene>
<dbReference type="InterPro" id="IPR036737">
    <property type="entry name" value="OmpA-like_sf"/>
</dbReference>